<dbReference type="GO" id="GO:0003700">
    <property type="term" value="F:DNA-binding transcription factor activity"/>
    <property type="evidence" value="ECO:0007669"/>
    <property type="project" value="TreeGrafter"/>
</dbReference>
<keyword evidence="3" id="KW-0804">Transcription</keyword>
<dbReference type="GO" id="GO:0000976">
    <property type="term" value="F:transcription cis-regulatory region binding"/>
    <property type="evidence" value="ECO:0007669"/>
    <property type="project" value="TreeGrafter"/>
</dbReference>
<dbReference type="EMBL" id="FNAB01000002">
    <property type="protein sequence ID" value="SDC93817.1"/>
    <property type="molecule type" value="Genomic_DNA"/>
</dbReference>
<feature type="DNA-binding region" description="H-T-H motif" evidence="4">
    <location>
        <begin position="42"/>
        <end position="61"/>
    </location>
</feature>
<evidence type="ECO:0000256" key="2">
    <source>
        <dbReference type="ARBA" id="ARBA00023125"/>
    </source>
</evidence>
<dbReference type="PANTHER" id="PTHR30055">
    <property type="entry name" value="HTH-TYPE TRANSCRIPTIONAL REGULATOR RUTR"/>
    <property type="match status" value="1"/>
</dbReference>
<feature type="region of interest" description="Disordered" evidence="5">
    <location>
        <begin position="175"/>
        <end position="248"/>
    </location>
</feature>
<keyword evidence="8" id="KW-1185">Reference proteome</keyword>
<dbReference type="AlphaFoldDB" id="A0A1G6QQ81"/>
<evidence type="ECO:0000256" key="5">
    <source>
        <dbReference type="SAM" id="MobiDB-lite"/>
    </source>
</evidence>
<dbReference type="PRINTS" id="PR00455">
    <property type="entry name" value="HTHTETR"/>
</dbReference>
<dbReference type="PROSITE" id="PS50977">
    <property type="entry name" value="HTH_TETR_2"/>
    <property type="match status" value="1"/>
</dbReference>
<protein>
    <submittedName>
        <fullName evidence="7">DNA-binding transcriptional regulator, AcrR family</fullName>
    </submittedName>
</protein>
<organism evidence="7 8">
    <name type="scientific">Rhodococcus tukisamuensis</name>
    <dbReference type="NCBI Taxonomy" id="168276"/>
    <lineage>
        <taxon>Bacteria</taxon>
        <taxon>Bacillati</taxon>
        <taxon>Actinomycetota</taxon>
        <taxon>Actinomycetes</taxon>
        <taxon>Mycobacteriales</taxon>
        <taxon>Nocardiaceae</taxon>
        <taxon>Rhodococcus</taxon>
    </lineage>
</organism>
<dbReference type="STRING" id="168276.SAMN05444580_102139"/>
<evidence type="ECO:0000259" key="6">
    <source>
        <dbReference type="PROSITE" id="PS50977"/>
    </source>
</evidence>
<dbReference type="PANTHER" id="PTHR30055:SF234">
    <property type="entry name" value="HTH-TYPE TRANSCRIPTIONAL REGULATOR BETI"/>
    <property type="match status" value="1"/>
</dbReference>
<dbReference type="Pfam" id="PF00440">
    <property type="entry name" value="TetR_N"/>
    <property type="match status" value="1"/>
</dbReference>
<dbReference type="Proteomes" id="UP000199417">
    <property type="component" value="Unassembled WGS sequence"/>
</dbReference>
<feature type="domain" description="HTH tetR-type" evidence="6">
    <location>
        <begin position="19"/>
        <end position="79"/>
    </location>
</feature>
<dbReference type="Gene3D" id="1.10.357.10">
    <property type="entry name" value="Tetracycline Repressor, domain 2"/>
    <property type="match status" value="1"/>
</dbReference>
<dbReference type="InterPro" id="IPR001647">
    <property type="entry name" value="HTH_TetR"/>
</dbReference>
<reference evidence="7 8" key="1">
    <citation type="submission" date="2016-10" db="EMBL/GenBank/DDBJ databases">
        <authorList>
            <person name="de Groot N.N."/>
        </authorList>
    </citation>
    <scope>NUCLEOTIDE SEQUENCE [LARGE SCALE GENOMIC DNA]</scope>
    <source>
        <strain evidence="7 8">JCM 11308</strain>
    </source>
</reference>
<name>A0A1G6QQ81_9NOCA</name>
<accession>A0A1G6QQ81</accession>
<keyword evidence="1" id="KW-0805">Transcription regulation</keyword>
<feature type="region of interest" description="Disordered" evidence="5">
    <location>
        <begin position="1"/>
        <end position="20"/>
    </location>
</feature>
<keyword evidence="2 4" id="KW-0238">DNA-binding</keyword>
<dbReference type="SUPFAM" id="SSF46689">
    <property type="entry name" value="Homeodomain-like"/>
    <property type="match status" value="1"/>
</dbReference>
<dbReference type="InterPro" id="IPR050109">
    <property type="entry name" value="HTH-type_TetR-like_transc_reg"/>
</dbReference>
<evidence type="ECO:0000313" key="8">
    <source>
        <dbReference type="Proteomes" id="UP000199417"/>
    </source>
</evidence>
<gene>
    <name evidence="7" type="ORF">SAMN05444580_102139</name>
</gene>
<dbReference type="InterPro" id="IPR009057">
    <property type="entry name" value="Homeodomain-like_sf"/>
</dbReference>
<evidence type="ECO:0000256" key="4">
    <source>
        <dbReference type="PROSITE-ProRule" id="PRU00335"/>
    </source>
</evidence>
<evidence type="ECO:0000256" key="1">
    <source>
        <dbReference type="ARBA" id="ARBA00023015"/>
    </source>
</evidence>
<evidence type="ECO:0000313" key="7">
    <source>
        <dbReference type="EMBL" id="SDC93817.1"/>
    </source>
</evidence>
<sequence>MTTAGPGRPRLTKQRRPGGTAQAEILDAAAELFTTRGFSSTSTRQIAEVVGMRQASLYHHFATKDDLLVALLEKTVSAPLRLASRLAERDEPAAVRLYALILFDAGQLMSGRWNLGALYLLPELRTERFAQFRRERQMLRRHYGALAAAVLGQQDSADTARAGLPFRIVESVINERSDTEGRDTEGRDTERRDTEGGDTEGRDTEGRDTERRDTEGGDTEGGDMAGDDVKGVDIGGGDQPGTGTDSPQLLADAGLRVLGWTDVESLRTPAGALLAEFAAEA</sequence>
<feature type="compositionally biased region" description="Basic and acidic residues" evidence="5">
    <location>
        <begin position="175"/>
        <end position="215"/>
    </location>
</feature>
<proteinExistence type="predicted"/>
<evidence type="ECO:0000256" key="3">
    <source>
        <dbReference type="ARBA" id="ARBA00023163"/>
    </source>
</evidence>